<gene>
    <name evidence="2" type="ORF">CHLNCDRAFT_140296</name>
</gene>
<dbReference type="AlphaFoldDB" id="E1Z6P7"/>
<accession>E1Z6P7</accession>
<evidence type="ECO:0000256" key="1">
    <source>
        <dbReference type="SAM" id="Coils"/>
    </source>
</evidence>
<sequence length="125" mass="12938">MRRGSTGWPSTRPLQADVTRLVEAGGGARLEALGVQGEAAAASVAARLEGHERELADAVQKRAVLECVPSLLLTALSRVQDCFCLEVVGRNCLVLQGPGTDPAAVAHFCALAAVPPKPGTVTLLN</sequence>
<dbReference type="Proteomes" id="UP000008141">
    <property type="component" value="Unassembled WGS sequence"/>
</dbReference>
<evidence type="ECO:0000313" key="3">
    <source>
        <dbReference type="Proteomes" id="UP000008141"/>
    </source>
</evidence>
<organism evidence="3">
    <name type="scientific">Chlorella variabilis</name>
    <name type="common">Green alga</name>
    <dbReference type="NCBI Taxonomy" id="554065"/>
    <lineage>
        <taxon>Eukaryota</taxon>
        <taxon>Viridiplantae</taxon>
        <taxon>Chlorophyta</taxon>
        <taxon>core chlorophytes</taxon>
        <taxon>Trebouxiophyceae</taxon>
        <taxon>Chlorellales</taxon>
        <taxon>Chlorellaceae</taxon>
        <taxon>Chlorella clade</taxon>
        <taxon>Chlorella</taxon>
    </lineage>
</organism>
<keyword evidence="3" id="KW-1185">Reference proteome</keyword>
<dbReference type="GeneID" id="17357852"/>
<name>E1Z6P7_CHLVA</name>
<dbReference type="EMBL" id="GL433837">
    <property type="protein sequence ID" value="EFN58686.1"/>
    <property type="molecule type" value="Genomic_DNA"/>
</dbReference>
<dbReference type="RefSeq" id="XP_005850788.1">
    <property type="nucleotide sequence ID" value="XM_005850726.1"/>
</dbReference>
<dbReference type="KEGG" id="cvr:CHLNCDRAFT_140296"/>
<dbReference type="OrthoDB" id="537316at2759"/>
<protein>
    <submittedName>
        <fullName evidence="2">Uncharacterized protein</fullName>
    </submittedName>
</protein>
<feature type="coiled-coil region" evidence="1">
    <location>
        <begin position="41"/>
        <end position="68"/>
    </location>
</feature>
<keyword evidence="1" id="KW-0175">Coiled coil</keyword>
<reference evidence="2 3" key="1">
    <citation type="journal article" date="2010" name="Plant Cell">
        <title>The Chlorella variabilis NC64A genome reveals adaptation to photosymbiosis, coevolution with viruses, and cryptic sex.</title>
        <authorList>
            <person name="Blanc G."/>
            <person name="Duncan G."/>
            <person name="Agarkova I."/>
            <person name="Borodovsky M."/>
            <person name="Gurnon J."/>
            <person name="Kuo A."/>
            <person name="Lindquist E."/>
            <person name="Lucas S."/>
            <person name="Pangilinan J."/>
            <person name="Polle J."/>
            <person name="Salamov A."/>
            <person name="Terry A."/>
            <person name="Yamada T."/>
            <person name="Dunigan D.D."/>
            <person name="Grigoriev I.V."/>
            <person name="Claverie J.M."/>
            <person name="Van Etten J.L."/>
        </authorList>
    </citation>
    <scope>NUCLEOTIDE SEQUENCE [LARGE SCALE GENOMIC DNA]</scope>
    <source>
        <strain evidence="2 3">NC64A</strain>
    </source>
</reference>
<evidence type="ECO:0000313" key="2">
    <source>
        <dbReference type="EMBL" id="EFN58686.1"/>
    </source>
</evidence>
<proteinExistence type="predicted"/>
<dbReference type="InParanoid" id="E1Z6P7"/>